<dbReference type="EMBL" id="JACPUR010000041">
    <property type="protein sequence ID" value="MBI3129536.1"/>
    <property type="molecule type" value="Genomic_DNA"/>
</dbReference>
<dbReference type="InterPro" id="IPR006016">
    <property type="entry name" value="UspA"/>
</dbReference>
<organism evidence="3 4">
    <name type="scientific">Tectimicrobiota bacterium</name>
    <dbReference type="NCBI Taxonomy" id="2528274"/>
    <lineage>
        <taxon>Bacteria</taxon>
        <taxon>Pseudomonadati</taxon>
        <taxon>Nitrospinota/Tectimicrobiota group</taxon>
        <taxon>Candidatus Tectimicrobiota</taxon>
    </lineage>
</organism>
<evidence type="ECO:0000313" key="4">
    <source>
        <dbReference type="Proteomes" id="UP000782312"/>
    </source>
</evidence>
<dbReference type="PANTHER" id="PTHR46268:SF6">
    <property type="entry name" value="UNIVERSAL STRESS PROTEIN UP12"/>
    <property type="match status" value="1"/>
</dbReference>
<reference evidence="3" key="1">
    <citation type="submission" date="2020-07" db="EMBL/GenBank/DDBJ databases">
        <title>Huge and variable diversity of episymbiotic CPR bacteria and DPANN archaea in groundwater ecosystems.</title>
        <authorList>
            <person name="He C.Y."/>
            <person name="Keren R."/>
            <person name="Whittaker M."/>
            <person name="Farag I.F."/>
            <person name="Doudna J."/>
            <person name="Cate J.H.D."/>
            <person name="Banfield J.F."/>
        </authorList>
    </citation>
    <scope>NUCLEOTIDE SEQUENCE</scope>
    <source>
        <strain evidence="3">NC_groundwater_763_Ag_S-0.2um_68_21</strain>
    </source>
</reference>
<dbReference type="PRINTS" id="PR01438">
    <property type="entry name" value="UNVRSLSTRESS"/>
</dbReference>
<dbReference type="InterPro" id="IPR014729">
    <property type="entry name" value="Rossmann-like_a/b/a_fold"/>
</dbReference>
<dbReference type="Gene3D" id="3.40.50.620">
    <property type="entry name" value="HUPs"/>
    <property type="match status" value="1"/>
</dbReference>
<dbReference type="SUPFAM" id="SSF52402">
    <property type="entry name" value="Adenine nucleotide alpha hydrolases-like"/>
    <property type="match status" value="1"/>
</dbReference>
<dbReference type="CDD" id="cd00293">
    <property type="entry name" value="USP-like"/>
    <property type="match status" value="1"/>
</dbReference>
<gene>
    <name evidence="3" type="ORF">HYZ11_18160</name>
</gene>
<accession>A0A932MS05</accession>
<comment type="caution">
    <text evidence="3">The sequence shown here is derived from an EMBL/GenBank/DDBJ whole genome shotgun (WGS) entry which is preliminary data.</text>
</comment>
<dbReference type="AlphaFoldDB" id="A0A932MS05"/>
<protein>
    <submittedName>
        <fullName evidence="3">Universal stress protein</fullName>
    </submittedName>
</protein>
<evidence type="ECO:0000313" key="3">
    <source>
        <dbReference type="EMBL" id="MBI3129536.1"/>
    </source>
</evidence>
<evidence type="ECO:0000256" key="1">
    <source>
        <dbReference type="ARBA" id="ARBA00008791"/>
    </source>
</evidence>
<dbReference type="Proteomes" id="UP000782312">
    <property type="component" value="Unassembled WGS sequence"/>
</dbReference>
<evidence type="ECO:0000259" key="2">
    <source>
        <dbReference type="Pfam" id="PF00582"/>
    </source>
</evidence>
<dbReference type="InterPro" id="IPR006015">
    <property type="entry name" value="Universal_stress_UspA"/>
</dbReference>
<dbReference type="Pfam" id="PF00582">
    <property type="entry name" value="Usp"/>
    <property type="match status" value="1"/>
</dbReference>
<dbReference type="PANTHER" id="PTHR46268">
    <property type="entry name" value="STRESS RESPONSE PROTEIN NHAX"/>
    <property type="match status" value="1"/>
</dbReference>
<sequence>MNRARKILVPVEMSDRAVGLIRAASRLAKRWEAEMVVLNVGKAPHAVPDRAAGYEGYRNLPFIRGPYSLGRLLSVRSRGPIPGYPESPSAAPVPEDIRAPDALKYPAEPARAREDARLQIVARLEEIMRRGEAGPEAQAEVVWGDPAEEIVRAAEGGDYGLIIMATRGRRGLSRVLRGSVTEEVIRRAPCAVMAIREEILGVEGTARDEGRSAPR</sequence>
<proteinExistence type="inferred from homology"/>
<name>A0A932MS05_UNCTE</name>
<feature type="domain" description="UspA" evidence="2">
    <location>
        <begin position="108"/>
        <end position="196"/>
    </location>
</feature>
<comment type="similarity">
    <text evidence="1">Belongs to the universal stress protein A family.</text>
</comment>